<gene>
    <name evidence="1" type="ORF">G8759_25095</name>
</gene>
<dbReference type="EMBL" id="CP050063">
    <property type="protein sequence ID" value="QIP15673.1"/>
    <property type="molecule type" value="Genomic_DNA"/>
</dbReference>
<proteinExistence type="predicted"/>
<sequence length="132" mass="14226">MAVYKVGSSNDIQISAFVDTEGIAKTSVFQKRGSASKVGIAESDKDSGGNIPTTHIGNSISLINSFIIFITSIDLSQIDKDNLDSVIDDTEVIYTFSGGPLGQEDITPTSNDIILSDDKRVMTFIKIVDMLF</sequence>
<protein>
    <submittedName>
        <fullName evidence="1">Uncharacterized protein</fullName>
    </submittedName>
</protein>
<evidence type="ECO:0000313" key="1">
    <source>
        <dbReference type="EMBL" id="QIP15673.1"/>
    </source>
</evidence>
<keyword evidence="2" id="KW-1185">Reference proteome</keyword>
<dbReference type="AlphaFoldDB" id="A0A6G9ATY4"/>
<organism evidence="1 2">
    <name type="scientific">Spirosoma aureum</name>
    <dbReference type="NCBI Taxonomy" id="2692134"/>
    <lineage>
        <taxon>Bacteria</taxon>
        <taxon>Pseudomonadati</taxon>
        <taxon>Bacteroidota</taxon>
        <taxon>Cytophagia</taxon>
        <taxon>Cytophagales</taxon>
        <taxon>Cytophagaceae</taxon>
        <taxon>Spirosoma</taxon>
    </lineage>
</organism>
<dbReference type="RefSeq" id="WP_167214346.1">
    <property type="nucleotide sequence ID" value="NZ_CP050063.1"/>
</dbReference>
<reference evidence="1 2" key="1">
    <citation type="submission" date="2020-03" db="EMBL/GenBank/DDBJ databases">
        <authorList>
            <person name="Kim M.K."/>
        </authorList>
    </citation>
    <scope>NUCLEOTIDE SEQUENCE [LARGE SCALE GENOMIC DNA]</scope>
    <source>
        <strain evidence="1 2">BT328</strain>
    </source>
</reference>
<accession>A0A6G9ATY4</accession>
<dbReference type="Proteomes" id="UP000501802">
    <property type="component" value="Chromosome"/>
</dbReference>
<evidence type="ECO:0000313" key="2">
    <source>
        <dbReference type="Proteomes" id="UP000501802"/>
    </source>
</evidence>
<dbReference type="KEGG" id="spib:G8759_25095"/>
<name>A0A6G9ATY4_9BACT</name>